<dbReference type="AlphaFoldDB" id="A0A419SWC6"/>
<reference evidence="3 4" key="1">
    <citation type="submission" date="2016-08" db="EMBL/GenBank/DDBJ databases">
        <title>Novel Firmicutes and Novel Genomes.</title>
        <authorList>
            <person name="Poppleton D.I."/>
            <person name="Gribaldo S."/>
        </authorList>
    </citation>
    <scope>NUCLEOTIDE SEQUENCE [LARGE SCALE GENOMIC DNA]</scope>
    <source>
        <strain evidence="3 4">CTT3</strain>
    </source>
</reference>
<dbReference type="InterPro" id="IPR019752">
    <property type="entry name" value="Pyrv/ketoisovalerate_OxRed_cat"/>
</dbReference>
<protein>
    <submittedName>
        <fullName evidence="3">Pyruvate ferredoxin oxidoreductase</fullName>
    </submittedName>
</protein>
<dbReference type="InterPro" id="IPR052198">
    <property type="entry name" value="IorB_Oxidoreductase"/>
</dbReference>
<dbReference type="Gene3D" id="3.40.920.10">
    <property type="entry name" value="Pyruvate-ferredoxin oxidoreductase, PFOR, domain III"/>
    <property type="match status" value="1"/>
</dbReference>
<dbReference type="OrthoDB" id="9789125at2"/>
<accession>A0A419SWC6</accession>
<name>A0A419SWC6_9FIRM</name>
<keyword evidence="3" id="KW-0670">Pyruvate</keyword>
<comment type="caution">
    <text evidence="3">The sequence shown here is derived from an EMBL/GenBank/DDBJ whole genome shotgun (WGS) entry which is preliminary data.</text>
</comment>
<proteinExistence type="predicted"/>
<dbReference type="EMBL" id="MCIB01000037">
    <property type="protein sequence ID" value="RKD29534.1"/>
    <property type="molecule type" value="Genomic_DNA"/>
</dbReference>
<dbReference type="Proteomes" id="UP000284177">
    <property type="component" value="Unassembled WGS sequence"/>
</dbReference>
<dbReference type="Pfam" id="PF01558">
    <property type="entry name" value="POR"/>
    <property type="match status" value="1"/>
</dbReference>
<evidence type="ECO:0000256" key="1">
    <source>
        <dbReference type="ARBA" id="ARBA00023002"/>
    </source>
</evidence>
<organism evidence="3 4">
    <name type="scientific">Thermohalobacter berrensis</name>
    <dbReference type="NCBI Taxonomy" id="99594"/>
    <lineage>
        <taxon>Bacteria</taxon>
        <taxon>Bacillati</taxon>
        <taxon>Bacillota</taxon>
        <taxon>Tissierellia</taxon>
        <taxon>Tissierellales</taxon>
        <taxon>Thermohalobacteraceae</taxon>
        <taxon>Thermohalobacter</taxon>
    </lineage>
</organism>
<dbReference type="RefSeq" id="WP_120170482.1">
    <property type="nucleotide sequence ID" value="NZ_MCIB01000037.1"/>
</dbReference>
<dbReference type="InterPro" id="IPR002869">
    <property type="entry name" value="Pyrv_flavodox_OxRed_cen"/>
</dbReference>
<feature type="domain" description="Pyruvate/ketoisovalerate oxidoreductase catalytic" evidence="2">
    <location>
        <begin position="12"/>
        <end position="188"/>
    </location>
</feature>
<evidence type="ECO:0000313" key="3">
    <source>
        <dbReference type="EMBL" id="RKD29534.1"/>
    </source>
</evidence>
<dbReference type="PANTHER" id="PTHR43854">
    <property type="entry name" value="INDOLEPYRUVATE OXIDOREDUCTASE SUBUNIT IORB"/>
    <property type="match status" value="1"/>
</dbReference>
<dbReference type="PANTHER" id="PTHR43854:SF1">
    <property type="entry name" value="INDOLEPYRUVATE OXIDOREDUCTASE SUBUNIT IORB"/>
    <property type="match status" value="1"/>
</dbReference>
<evidence type="ECO:0000259" key="2">
    <source>
        <dbReference type="Pfam" id="PF01558"/>
    </source>
</evidence>
<dbReference type="GO" id="GO:0016903">
    <property type="term" value="F:oxidoreductase activity, acting on the aldehyde or oxo group of donors"/>
    <property type="evidence" value="ECO:0007669"/>
    <property type="project" value="InterPro"/>
</dbReference>
<sequence length="189" mass="20705">MINKNIILAGVGGQGLVLTTKLICEAALKAGYDVKSNDVIGLAQRGGRVWGSVRIGKKVYSPNIPPKSGDILLALEPLEGLRWSGILKEKAKVIINISKIPPAHVMAEKEKYPGDIEERLSKKYDVITINATDEGKLLGTPKVANTILVGIMAKYLDIPMDIWEEAIKENVPSKYIDTNMKAFKKGYDM</sequence>
<evidence type="ECO:0000313" key="4">
    <source>
        <dbReference type="Proteomes" id="UP000284177"/>
    </source>
</evidence>
<dbReference type="SUPFAM" id="SSF53323">
    <property type="entry name" value="Pyruvate-ferredoxin oxidoreductase, PFOR, domain III"/>
    <property type="match status" value="1"/>
</dbReference>
<keyword evidence="1" id="KW-0560">Oxidoreductase</keyword>
<gene>
    <name evidence="3" type="ORF">BET03_05600</name>
</gene>
<keyword evidence="4" id="KW-1185">Reference proteome</keyword>